<dbReference type="Pfam" id="PF08479">
    <property type="entry name" value="POTRA_2"/>
    <property type="match status" value="1"/>
</dbReference>
<sequence length="542" mass="59193">MTAATRTRRFGAHGIFASALMLALAAPALAAEQADVSDDAAHIDTATVTVREYLVRGNTVLTVREIQDTVYPFLGEQRTLADIDAAREALQQRYEAAGYQSVFVDLPEQAVTGGVVLLVVNETRIGRVRVEDATHTSPQAIRDQVPALTEGSVPNFQAVQQELGAVAQRLRPVAPVVREGQLPGTMDVTLQVDDQRPSYGSLAFNNDYSADTTHYRAVVTVGHRNLWQKGHDASLTFFTAPEDLDDAKVWTGSYLAPLGGNWSLRANAFKSDSDVATVGGTTVVGRGTAYGATLLYSWPFQNRWLHSVSAGMEFKSFREALGMAGVDAQRYPIKYAPLSLGYTGYRFGDKSQSDLHLTVVTGFAEFFGYGSSDEEFNDKRHRARPSFTLLKAGASHTHNLTESGWQLHGTGSVQLATGPLISNEQMSAGGATSVRGYLSAESTGDTGGLLSAELRTPTLSGWLGPDLNDWRFYLFADSARLELLKPLPEQRWVHRLASAGVGTRAQMYDWLSWGLDLAWPLRDGANTERYDPHVHFNVRATF</sequence>
<keyword evidence="1" id="KW-1134">Transmembrane beta strand</keyword>
<evidence type="ECO:0000256" key="1">
    <source>
        <dbReference type="ARBA" id="ARBA00022452"/>
    </source>
</evidence>
<dbReference type="PANTHER" id="PTHR34597:SF6">
    <property type="entry name" value="BLR6126 PROTEIN"/>
    <property type="match status" value="1"/>
</dbReference>
<dbReference type="InterPro" id="IPR013686">
    <property type="entry name" value="Polypept-transport_assoc_ShlB"/>
</dbReference>
<evidence type="ECO:0000259" key="5">
    <source>
        <dbReference type="Pfam" id="PF03865"/>
    </source>
</evidence>
<evidence type="ECO:0000256" key="2">
    <source>
        <dbReference type="ARBA" id="ARBA00022692"/>
    </source>
</evidence>
<dbReference type="RefSeq" id="WP_369453922.1">
    <property type="nucleotide sequence ID" value="NZ_JBGCUO010000001.1"/>
</dbReference>
<dbReference type="PANTHER" id="PTHR34597">
    <property type="entry name" value="SLR1661 PROTEIN"/>
    <property type="match status" value="1"/>
</dbReference>
<keyword evidence="4" id="KW-0732">Signal</keyword>
<evidence type="ECO:0000313" key="8">
    <source>
        <dbReference type="Proteomes" id="UP001562065"/>
    </source>
</evidence>
<evidence type="ECO:0000313" key="7">
    <source>
        <dbReference type="EMBL" id="MEY1660677.1"/>
    </source>
</evidence>
<protein>
    <submittedName>
        <fullName evidence="7">ShlB/FhaC/HecB family hemolysin secretion/activation protein</fullName>
    </submittedName>
</protein>
<dbReference type="Proteomes" id="UP001562065">
    <property type="component" value="Unassembled WGS sequence"/>
</dbReference>
<keyword evidence="2" id="KW-0812">Transmembrane</keyword>
<dbReference type="InterPro" id="IPR051544">
    <property type="entry name" value="TPS_OM_transporter"/>
</dbReference>
<comment type="caution">
    <text evidence="7">The sequence shown here is derived from an EMBL/GenBank/DDBJ whole genome shotgun (WGS) entry which is preliminary data.</text>
</comment>
<proteinExistence type="predicted"/>
<keyword evidence="8" id="KW-1185">Reference proteome</keyword>
<feature type="chain" id="PRO_5047419246" evidence="4">
    <location>
        <begin position="31"/>
        <end position="542"/>
    </location>
</feature>
<gene>
    <name evidence="7" type="ORF">AB5I84_00775</name>
</gene>
<dbReference type="EMBL" id="JBGCUO010000001">
    <property type="protein sequence ID" value="MEY1660677.1"/>
    <property type="molecule type" value="Genomic_DNA"/>
</dbReference>
<dbReference type="InterPro" id="IPR005565">
    <property type="entry name" value="Hemolysn_activator_HlyB_C"/>
</dbReference>
<evidence type="ECO:0000256" key="4">
    <source>
        <dbReference type="SAM" id="SignalP"/>
    </source>
</evidence>
<name>A0ABV4ACW0_9GAMM</name>
<reference evidence="7 8" key="1">
    <citation type="submission" date="2024-07" db="EMBL/GenBank/DDBJ databases">
        <authorList>
            <person name="Ren Q."/>
        </authorList>
    </citation>
    <scope>NUCLEOTIDE SEQUENCE [LARGE SCALE GENOMIC DNA]</scope>
    <source>
        <strain evidence="7 8">REN37</strain>
    </source>
</reference>
<keyword evidence="3" id="KW-0998">Cell outer membrane</keyword>
<feature type="domain" description="Polypeptide-transport-associated ShlB-type" evidence="6">
    <location>
        <begin position="49"/>
        <end position="122"/>
    </location>
</feature>
<feature type="signal peptide" evidence="4">
    <location>
        <begin position="1"/>
        <end position="30"/>
    </location>
</feature>
<evidence type="ECO:0000256" key="3">
    <source>
        <dbReference type="ARBA" id="ARBA00023237"/>
    </source>
</evidence>
<organism evidence="7 8">
    <name type="scientific">Isoalcanivorax beigongshangi</name>
    <dbReference type="NCBI Taxonomy" id="3238810"/>
    <lineage>
        <taxon>Bacteria</taxon>
        <taxon>Pseudomonadati</taxon>
        <taxon>Pseudomonadota</taxon>
        <taxon>Gammaproteobacteria</taxon>
        <taxon>Oceanospirillales</taxon>
        <taxon>Alcanivoracaceae</taxon>
        <taxon>Isoalcanivorax</taxon>
    </lineage>
</organism>
<dbReference type="Gene3D" id="3.10.20.310">
    <property type="entry name" value="membrane protein fhac"/>
    <property type="match status" value="1"/>
</dbReference>
<keyword evidence="1" id="KW-0472">Membrane</keyword>
<dbReference type="Pfam" id="PF03865">
    <property type="entry name" value="ShlB"/>
    <property type="match status" value="1"/>
</dbReference>
<feature type="domain" description="Haemolysin activator HlyB C-terminal" evidence="5">
    <location>
        <begin position="184"/>
        <end position="504"/>
    </location>
</feature>
<accession>A0ABV4ACW0</accession>
<evidence type="ECO:0000259" key="6">
    <source>
        <dbReference type="Pfam" id="PF08479"/>
    </source>
</evidence>
<dbReference type="Gene3D" id="2.40.160.50">
    <property type="entry name" value="membrane protein fhac: a member of the omp85/tpsb transporter family"/>
    <property type="match status" value="1"/>
</dbReference>